<dbReference type="EMBL" id="JAGTJS010000012">
    <property type="protein sequence ID" value="KAH7250476.1"/>
    <property type="molecule type" value="Genomic_DNA"/>
</dbReference>
<evidence type="ECO:0000313" key="3">
    <source>
        <dbReference type="EMBL" id="KAH7250476.1"/>
    </source>
</evidence>
<organism evidence="3 4">
    <name type="scientific">Fusarium solani</name>
    <name type="common">Filamentous fungus</name>
    <dbReference type="NCBI Taxonomy" id="169388"/>
    <lineage>
        <taxon>Eukaryota</taxon>
        <taxon>Fungi</taxon>
        <taxon>Dikarya</taxon>
        <taxon>Ascomycota</taxon>
        <taxon>Pezizomycotina</taxon>
        <taxon>Sordariomycetes</taxon>
        <taxon>Hypocreomycetidae</taxon>
        <taxon>Hypocreales</taxon>
        <taxon>Nectriaceae</taxon>
        <taxon>Fusarium</taxon>
        <taxon>Fusarium solani species complex</taxon>
    </lineage>
</organism>
<evidence type="ECO:0000256" key="1">
    <source>
        <dbReference type="SAM" id="Phobius"/>
    </source>
</evidence>
<keyword evidence="1" id="KW-0812">Transmembrane</keyword>
<comment type="caution">
    <text evidence="3">The sequence shown here is derived from an EMBL/GenBank/DDBJ whole genome shotgun (WGS) entry which is preliminary data.</text>
</comment>
<dbReference type="OrthoDB" id="5074261at2759"/>
<keyword evidence="1" id="KW-1133">Transmembrane helix</keyword>
<gene>
    <name evidence="3" type="ORF">B0J15DRAFT_496130</name>
</gene>
<dbReference type="AlphaFoldDB" id="A0A9P9H4H1"/>
<evidence type="ECO:0000256" key="2">
    <source>
        <dbReference type="SAM" id="SignalP"/>
    </source>
</evidence>
<keyword evidence="4" id="KW-1185">Reference proteome</keyword>
<feature type="chain" id="PRO_5040463000" evidence="2">
    <location>
        <begin position="21"/>
        <end position="170"/>
    </location>
</feature>
<evidence type="ECO:0000313" key="4">
    <source>
        <dbReference type="Proteomes" id="UP000736672"/>
    </source>
</evidence>
<sequence>MRSPTSLLVMLWVLVSIALTADSVHLSGTSQLATHGTSLCASPRHRAFPQANSPLLGVASQLPPHERLVHAQDRSRQVALTQKLGPGAFKASILEAASVNVKSFAHGGMSLLLDLASSSNDVLDFIGNNTNSVFSRSEPSEEGNAASGRKHVAYTSIALVLVMLFFAVWM</sequence>
<proteinExistence type="predicted"/>
<keyword evidence="2" id="KW-0732">Signal</keyword>
<feature type="signal peptide" evidence="2">
    <location>
        <begin position="1"/>
        <end position="20"/>
    </location>
</feature>
<keyword evidence="1" id="KW-0472">Membrane</keyword>
<reference evidence="3" key="1">
    <citation type="journal article" date="2021" name="Nat. Commun.">
        <title>Genetic determinants of endophytism in the Arabidopsis root mycobiome.</title>
        <authorList>
            <person name="Mesny F."/>
            <person name="Miyauchi S."/>
            <person name="Thiergart T."/>
            <person name="Pickel B."/>
            <person name="Atanasova L."/>
            <person name="Karlsson M."/>
            <person name="Huettel B."/>
            <person name="Barry K.W."/>
            <person name="Haridas S."/>
            <person name="Chen C."/>
            <person name="Bauer D."/>
            <person name="Andreopoulos W."/>
            <person name="Pangilinan J."/>
            <person name="LaButti K."/>
            <person name="Riley R."/>
            <person name="Lipzen A."/>
            <person name="Clum A."/>
            <person name="Drula E."/>
            <person name="Henrissat B."/>
            <person name="Kohler A."/>
            <person name="Grigoriev I.V."/>
            <person name="Martin F.M."/>
            <person name="Hacquard S."/>
        </authorList>
    </citation>
    <scope>NUCLEOTIDE SEQUENCE</scope>
    <source>
        <strain evidence="3">FSSC 5 MPI-SDFR-AT-0091</strain>
    </source>
</reference>
<feature type="transmembrane region" description="Helical" evidence="1">
    <location>
        <begin position="151"/>
        <end position="169"/>
    </location>
</feature>
<accession>A0A9P9H4H1</accession>
<dbReference type="Proteomes" id="UP000736672">
    <property type="component" value="Unassembled WGS sequence"/>
</dbReference>
<name>A0A9P9H4H1_FUSSL</name>
<protein>
    <submittedName>
        <fullName evidence="3">Uncharacterized protein</fullName>
    </submittedName>
</protein>